<dbReference type="Pfam" id="PF01764">
    <property type="entry name" value="Lipase_3"/>
    <property type="match status" value="1"/>
</dbReference>
<accession>A0A1X0QDU9</accession>
<gene>
    <name evidence="2" type="ORF">HERIO_298</name>
</gene>
<evidence type="ECO:0000313" key="3">
    <source>
        <dbReference type="Proteomes" id="UP000192356"/>
    </source>
</evidence>
<feature type="domain" description="Fungal lipase-type" evidence="1">
    <location>
        <begin position="309"/>
        <end position="433"/>
    </location>
</feature>
<dbReference type="SUPFAM" id="SSF53474">
    <property type="entry name" value="alpha/beta-Hydrolases"/>
    <property type="match status" value="1"/>
</dbReference>
<evidence type="ECO:0000313" key="2">
    <source>
        <dbReference type="EMBL" id="ORD97834.1"/>
    </source>
</evidence>
<comment type="caution">
    <text evidence="2">The sequence shown here is derived from an EMBL/GenBank/DDBJ whole genome shotgun (WGS) entry which is preliminary data.</text>
</comment>
<dbReference type="Proteomes" id="UP000192356">
    <property type="component" value="Unassembled WGS sequence"/>
</dbReference>
<dbReference type="OrthoDB" id="438440at2759"/>
<dbReference type="AlphaFoldDB" id="A0A1X0QDU9"/>
<sequence length="539" mass="64228">MLFLLIQSIFTICKEEILDIFKLNDINYNIDISLINIKDDNVNLNIDNPKFYVMFCYNDSENVNKIYLKNLTYMDIEFRCVKVYVYEDIFGFDKLLYKGVIHLKHLLNEKDAYRVDLFENKIKNIESLPKKFNRPPELMIEYTKNEIKPKDNENQIKQSYGVFSFIQKYFKYFFKNLECKNLNLKITFLKKFKNLVDEFKVLNTIKHIKKLKEILSSNLNEIKDYNVLNNEMRNDYYYACLSQLVYGDSLEEFENHIDLTKKDKSIFLDNIRKNSIELLGSEIKILNYFTSGNNIPCFMIVEKDSDTVVIVFKGTDTLAEIIMSLYLDYHKFDDGLIHQGHRIYFNNLIENDWDVLNSVINKYKNIHVTGHYLGGSMSTLFHYVLKKKFNHKNINTVTFASFPNINLVQSVYDNVSENITNYIINDDIIPFASYGNITCLRKSLLATLRYKKHWKNLFKNINECDNVKIFKNFQKLIEEFFNLQRLYGIGSVKRLRNNFRNEDQFYWKYLNDEDKNILVPTFNSLYDHSINNYLEGLRQ</sequence>
<dbReference type="VEuPathDB" id="MicrosporidiaDB:A0H76_1256"/>
<dbReference type="InterPro" id="IPR002921">
    <property type="entry name" value="Fungal_lipase-type"/>
</dbReference>
<organism evidence="2 3">
    <name type="scientific">Hepatospora eriocheir</name>
    <dbReference type="NCBI Taxonomy" id="1081669"/>
    <lineage>
        <taxon>Eukaryota</taxon>
        <taxon>Fungi</taxon>
        <taxon>Fungi incertae sedis</taxon>
        <taxon>Microsporidia</taxon>
        <taxon>Hepatosporidae</taxon>
        <taxon>Hepatospora</taxon>
    </lineage>
</organism>
<protein>
    <recommendedName>
        <fullName evidence="1">Fungal lipase-type domain-containing protein</fullName>
    </recommendedName>
</protein>
<evidence type="ECO:0000259" key="1">
    <source>
        <dbReference type="Pfam" id="PF01764"/>
    </source>
</evidence>
<dbReference type="Gene3D" id="3.40.50.1820">
    <property type="entry name" value="alpha/beta hydrolase"/>
    <property type="match status" value="1"/>
</dbReference>
<dbReference type="EMBL" id="LVKB01000008">
    <property type="protein sequence ID" value="ORD97834.1"/>
    <property type="molecule type" value="Genomic_DNA"/>
</dbReference>
<dbReference type="InterPro" id="IPR029058">
    <property type="entry name" value="AB_hydrolase_fold"/>
</dbReference>
<proteinExistence type="predicted"/>
<reference evidence="2 3" key="1">
    <citation type="journal article" date="2017" name="Environ. Microbiol.">
        <title>Decay of the glycolytic pathway and adaptation to intranuclear parasitism within Enterocytozoonidae microsporidia.</title>
        <authorList>
            <person name="Wiredu Boakye D."/>
            <person name="Jaroenlak P."/>
            <person name="Prachumwat A."/>
            <person name="Williams T.A."/>
            <person name="Bateman K.S."/>
            <person name="Itsathitphaisarn O."/>
            <person name="Sritunyalucksana K."/>
            <person name="Paszkiewicz K.H."/>
            <person name="Moore K.A."/>
            <person name="Stentiford G.D."/>
            <person name="Williams B.A."/>
        </authorList>
    </citation>
    <scope>NUCLEOTIDE SEQUENCE [LARGE SCALE GENOMIC DNA]</scope>
    <source>
        <strain evidence="2 3">GB1</strain>
    </source>
</reference>
<dbReference type="CDD" id="cd00519">
    <property type="entry name" value="Lipase_3"/>
    <property type="match status" value="1"/>
</dbReference>
<name>A0A1X0QDU9_9MICR</name>
<keyword evidence="3" id="KW-1185">Reference proteome</keyword>
<dbReference type="VEuPathDB" id="MicrosporidiaDB:HERIO_298"/>
<dbReference type="GO" id="GO:0006629">
    <property type="term" value="P:lipid metabolic process"/>
    <property type="evidence" value="ECO:0007669"/>
    <property type="project" value="InterPro"/>
</dbReference>